<sequence>MPADNHFYLNKIYPDAANVFSEDFKKPEEIIKEGIVILDTNILLVPFVTSEKSVTEIKRIYSQLKQNERLFIPARVAREFAKNRALKISEVFLSLRQIQGNFNSGHFSIANFPLLEKNPNYEKLNKVFDTIKNEIKESRKYLQALEDDIQSWTWDDIVSQSYKEIFTPDTIIELQKGENEIIEDLKFRIQYKIAPGFKDSGKIDDGIGDLIIWQTVLEIAKDKDADILFVTNDQKNDWFYKQDKTALYPRHELFDEFRRFTGGKSISIVNFVKFLELSNANTDTIKDIEKRVDAINTIEKNDDSINEYKRAINFPDIAPGTIIEHFKFGIGRIEKIDERNYGKILIVNFIHFGRKSLMARFAMIKILDSSSMNIPFNLVNQSLFNEEGEIL</sequence>
<keyword evidence="3" id="KW-1185">Reference proteome</keyword>
<dbReference type="InterPro" id="IPR041578">
    <property type="entry name" value="PIN_8"/>
</dbReference>
<dbReference type="Proteomes" id="UP000297861">
    <property type="component" value="Unassembled WGS sequence"/>
</dbReference>
<protein>
    <recommendedName>
        <fullName evidence="1">PIN like domain-containing protein</fullName>
    </recommendedName>
</protein>
<evidence type="ECO:0000259" key="1">
    <source>
        <dbReference type="Pfam" id="PF18476"/>
    </source>
</evidence>
<dbReference type="RefSeq" id="WP_134436589.1">
    <property type="nucleotide sequence ID" value="NZ_SOML01000007.1"/>
</dbReference>
<dbReference type="Pfam" id="PF18476">
    <property type="entry name" value="PIN_8"/>
    <property type="match status" value="1"/>
</dbReference>
<proteinExistence type="predicted"/>
<name>A0A4Y8L0J0_9BACT</name>
<evidence type="ECO:0000313" key="3">
    <source>
        <dbReference type="Proteomes" id="UP000297861"/>
    </source>
</evidence>
<comment type="caution">
    <text evidence="2">The sequence shown here is derived from an EMBL/GenBank/DDBJ whole genome shotgun (WGS) entry which is preliminary data.</text>
</comment>
<gene>
    <name evidence="2" type="ORF">E2605_11875</name>
</gene>
<dbReference type="EMBL" id="SOML01000007">
    <property type="protein sequence ID" value="TFD95538.1"/>
    <property type="molecule type" value="Genomic_DNA"/>
</dbReference>
<accession>A0A4Y8L0J0</accession>
<dbReference type="AlphaFoldDB" id="A0A4Y8L0J0"/>
<feature type="domain" description="PIN like" evidence="1">
    <location>
        <begin position="35"/>
        <end position="253"/>
    </location>
</feature>
<reference evidence="2 3" key="1">
    <citation type="submission" date="2019-03" db="EMBL/GenBank/DDBJ databases">
        <title>San Antonio Military Medical Center submission to MRSN (WRAIR), pending publication.</title>
        <authorList>
            <person name="Blyth D.M."/>
            <person name="Mccarthy S.L."/>
            <person name="Schall S.E."/>
            <person name="Stam J.A."/>
            <person name="Ong A.C."/>
            <person name="Mcgann P.T."/>
        </authorList>
    </citation>
    <scope>NUCLEOTIDE SEQUENCE [LARGE SCALE GENOMIC DNA]</scope>
    <source>
        <strain evidence="2 3">MRSN571793</strain>
    </source>
</reference>
<evidence type="ECO:0000313" key="2">
    <source>
        <dbReference type="EMBL" id="TFD95538.1"/>
    </source>
</evidence>
<dbReference type="OrthoDB" id="9182727at2"/>
<organism evidence="2 3">
    <name type="scientific">Dysgonomonas capnocytophagoides</name>
    <dbReference type="NCBI Taxonomy" id="45254"/>
    <lineage>
        <taxon>Bacteria</taxon>
        <taxon>Pseudomonadati</taxon>
        <taxon>Bacteroidota</taxon>
        <taxon>Bacteroidia</taxon>
        <taxon>Bacteroidales</taxon>
        <taxon>Dysgonomonadaceae</taxon>
        <taxon>Dysgonomonas</taxon>
    </lineage>
</organism>